<dbReference type="PANTHER" id="PTHR43080">
    <property type="entry name" value="CBS DOMAIN-CONTAINING PROTEIN CBSX3, MITOCHONDRIAL"/>
    <property type="match status" value="1"/>
</dbReference>
<protein>
    <submittedName>
        <fullName evidence="4">CBS domain-containing protein</fullName>
    </submittedName>
</protein>
<dbReference type="InterPro" id="IPR046342">
    <property type="entry name" value="CBS_dom_sf"/>
</dbReference>
<keyword evidence="5" id="KW-1185">Reference proteome</keyword>
<dbReference type="Pfam" id="PF00571">
    <property type="entry name" value="CBS"/>
    <property type="match status" value="2"/>
</dbReference>
<sequence>MGSDATRKEFLMRVREQMSTAIISVEAQTPLGPALLLMESSGLRCLPVVDGQRLLGLLLASDLRLGTAPPDAQVSEYAVPTTEQIRPDMPIERAAFLMLQHDVRGLPVIDAQDRLVGVVTVKDLLKTLVEAPPVVLWK</sequence>
<feature type="domain" description="CBS" evidence="3">
    <location>
        <begin position="78"/>
        <end position="134"/>
    </location>
</feature>
<name>A0A553UZ17_9DEIO</name>
<evidence type="ECO:0000313" key="5">
    <source>
        <dbReference type="Proteomes" id="UP000316092"/>
    </source>
</evidence>
<organism evidence="4 5">
    <name type="scientific">Deinococcus detaillensis</name>
    <dbReference type="NCBI Taxonomy" id="2592048"/>
    <lineage>
        <taxon>Bacteria</taxon>
        <taxon>Thermotogati</taxon>
        <taxon>Deinococcota</taxon>
        <taxon>Deinococci</taxon>
        <taxon>Deinococcales</taxon>
        <taxon>Deinococcaceae</taxon>
        <taxon>Deinococcus</taxon>
    </lineage>
</organism>
<evidence type="ECO:0000256" key="2">
    <source>
        <dbReference type="PROSITE-ProRule" id="PRU00703"/>
    </source>
</evidence>
<proteinExistence type="predicted"/>
<evidence type="ECO:0000313" key="4">
    <source>
        <dbReference type="EMBL" id="TSA85474.1"/>
    </source>
</evidence>
<dbReference type="InterPro" id="IPR000644">
    <property type="entry name" value="CBS_dom"/>
</dbReference>
<dbReference type="EMBL" id="VKDB01000009">
    <property type="protein sequence ID" value="TSA85474.1"/>
    <property type="molecule type" value="Genomic_DNA"/>
</dbReference>
<dbReference type="InterPro" id="IPR051257">
    <property type="entry name" value="Diverse_CBS-Domain"/>
</dbReference>
<reference evidence="4 5" key="1">
    <citation type="submission" date="2019-07" db="EMBL/GenBank/DDBJ databases">
        <title>Deinococcus detaillus sp. nov., isolated from humus soil in Antarctica.</title>
        <authorList>
            <person name="Zhang K."/>
        </authorList>
    </citation>
    <scope>NUCLEOTIDE SEQUENCE [LARGE SCALE GENOMIC DNA]</scope>
    <source>
        <strain evidence="4 5">H1</strain>
    </source>
</reference>
<evidence type="ECO:0000259" key="3">
    <source>
        <dbReference type="PROSITE" id="PS51371"/>
    </source>
</evidence>
<evidence type="ECO:0000256" key="1">
    <source>
        <dbReference type="ARBA" id="ARBA00023122"/>
    </source>
</evidence>
<dbReference type="SMART" id="SM00116">
    <property type="entry name" value="CBS"/>
    <property type="match status" value="2"/>
</dbReference>
<dbReference type="Gene3D" id="3.10.580.10">
    <property type="entry name" value="CBS-domain"/>
    <property type="match status" value="1"/>
</dbReference>
<keyword evidence="1 2" id="KW-0129">CBS domain</keyword>
<feature type="domain" description="CBS" evidence="3">
    <location>
        <begin position="18"/>
        <end position="73"/>
    </location>
</feature>
<gene>
    <name evidence="4" type="ORF">FNU79_09765</name>
</gene>
<dbReference type="PANTHER" id="PTHR43080:SF29">
    <property type="entry name" value="OS02G0818000 PROTEIN"/>
    <property type="match status" value="1"/>
</dbReference>
<dbReference type="AlphaFoldDB" id="A0A553UZ17"/>
<accession>A0A553UZ17</accession>
<dbReference type="Proteomes" id="UP000316092">
    <property type="component" value="Unassembled WGS sequence"/>
</dbReference>
<comment type="caution">
    <text evidence="4">The sequence shown here is derived from an EMBL/GenBank/DDBJ whole genome shotgun (WGS) entry which is preliminary data.</text>
</comment>
<dbReference type="SUPFAM" id="SSF54631">
    <property type="entry name" value="CBS-domain pair"/>
    <property type="match status" value="1"/>
</dbReference>
<dbReference type="OrthoDB" id="9807125at2"/>
<dbReference type="Gene3D" id="3.90.1280.20">
    <property type="match status" value="1"/>
</dbReference>
<dbReference type="PROSITE" id="PS51371">
    <property type="entry name" value="CBS"/>
    <property type="match status" value="2"/>
</dbReference>